<accession>A0A2P2PH57</accession>
<sequence>MIPQRCSRMITSNY</sequence>
<protein>
    <submittedName>
        <fullName evidence="1">Uncharacterized protein</fullName>
    </submittedName>
</protein>
<evidence type="ECO:0000313" key="1">
    <source>
        <dbReference type="EMBL" id="MBX54114.1"/>
    </source>
</evidence>
<dbReference type="EMBL" id="GGEC01073630">
    <property type="protein sequence ID" value="MBX54114.1"/>
    <property type="molecule type" value="Transcribed_RNA"/>
</dbReference>
<proteinExistence type="predicted"/>
<name>A0A2P2PH57_RHIMU</name>
<reference evidence="1" key="1">
    <citation type="submission" date="2018-02" db="EMBL/GenBank/DDBJ databases">
        <title>Rhizophora mucronata_Transcriptome.</title>
        <authorList>
            <person name="Meera S.P."/>
            <person name="Sreeshan A."/>
            <person name="Augustine A."/>
        </authorList>
    </citation>
    <scope>NUCLEOTIDE SEQUENCE</scope>
    <source>
        <tissue evidence="1">Leaf</tissue>
    </source>
</reference>
<organism evidence="1">
    <name type="scientific">Rhizophora mucronata</name>
    <name type="common">Asiatic mangrove</name>
    <dbReference type="NCBI Taxonomy" id="61149"/>
    <lineage>
        <taxon>Eukaryota</taxon>
        <taxon>Viridiplantae</taxon>
        <taxon>Streptophyta</taxon>
        <taxon>Embryophyta</taxon>
        <taxon>Tracheophyta</taxon>
        <taxon>Spermatophyta</taxon>
        <taxon>Magnoliopsida</taxon>
        <taxon>eudicotyledons</taxon>
        <taxon>Gunneridae</taxon>
        <taxon>Pentapetalae</taxon>
        <taxon>rosids</taxon>
        <taxon>fabids</taxon>
        <taxon>Malpighiales</taxon>
        <taxon>Rhizophoraceae</taxon>
        <taxon>Rhizophora</taxon>
    </lineage>
</organism>